<evidence type="ECO:0000313" key="2">
    <source>
        <dbReference type="EMBL" id="THG89653.1"/>
    </source>
</evidence>
<gene>
    <name evidence="2" type="ORF">AJ85_15855</name>
    <name evidence="1" type="ORF">BALCAV_0221685</name>
</gene>
<keyword evidence="3" id="KW-1185">Reference proteome</keyword>
<dbReference type="STRING" id="1218173.BALCAV_0221685"/>
<reference evidence="2 4" key="2">
    <citation type="submission" date="2014-01" db="EMBL/GenBank/DDBJ databases">
        <title>Draft genome sequencing of Bacillus alcalophilus CGMCC 1.3604.</title>
        <authorList>
            <person name="Yang J."/>
            <person name="Diao L."/>
            <person name="Yang S."/>
        </authorList>
    </citation>
    <scope>NUCLEOTIDE SEQUENCE [LARGE SCALE GENOMIC DNA]</scope>
    <source>
        <strain evidence="2 4">CGMCC 1.3604</strain>
    </source>
</reference>
<dbReference type="Proteomes" id="UP000297014">
    <property type="component" value="Unassembled WGS sequence"/>
</dbReference>
<dbReference type="AlphaFoldDB" id="A0A094YQ32"/>
<dbReference type="EMBL" id="ALPT02000126">
    <property type="protein sequence ID" value="KGA95587.1"/>
    <property type="molecule type" value="Genomic_DNA"/>
</dbReference>
<sequence>MKLYEIREIIKWFEASSLEELEIETVKGESKLQLKRQNGRSIVGESELQVRNAKFNKKIEERQTNKKAQNTLKVIMVNL</sequence>
<accession>A0A094YQ32</accession>
<dbReference type="Proteomes" id="UP000002754">
    <property type="component" value="Unassembled WGS sequence"/>
</dbReference>
<dbReference type="EMBL" id="JALP01000205">
    <property type="protein sequence ID" value="THG89653.1"/>
    <property type="molecule type" value="Genomic_DNA"/>
</dbReference>
<organism evidence="1 3">
    <name type="scientific">Alkalihalobacillus alcalophilus ATCC 27647 = CGMCC 1.3604</name>
    <dbReference type="NCBI Taxonomy" id="1218173"/>
    <lineage>
        <taxon>Bacteria</taxon>
        <taxon>Bacillati</taxon>
        <taxon>Bacillota</taxon>
        <taxon>Bacilli</taxon>
        <taxon>Bacillales</taxon>
        <taxon>Bacillaceae</taxon>
        <taxon>Alkalihalobacillus</taxon>
    </lineage>
</organism>
<evidence type="ECO:0000313" key="4">
    <source>
        <dbReference type="Proteomes" id="UP000297014"/>
    </source>
</evidence>
<evidence type="ECO:0000313" key="3">
    <source>
        <dbReference type="Proteomes" id="UP000002754"/>
    </source>
</evidence>
<name>A0A094YQ32_ALKAL</name>
<dbReference type="RefSeq" id="WP_003322532.1">
    <property type="nucleotide sequence ID" value="NZ_ALPT02000126.1"/>
</dbReference>
<reference evidence="1 3" key="1">
    <citation type="journal article" date="2014" name="Genome Announc.">
        <title>Draft Genome Sequence of Bacillus alcalophilus AV1934, a Classic Alkaliphile Isolated from Human Feces in 1934.</title>
        <authorList>
            <person name="Attie O."/>
            <person name="Jayaprakash A."/>
            <person name="Shah H."/>
            <person name="Paulsen I.T."/>
            <person name="Morino M."/>
            <person name="Takahashi Y."/>
            <person name="Narumi I."/>
            <person name="Sachidanandam R."/>
            <person name="Satoh K."/>
            <person name="Ito M."/>
            <person name="Krulwich T.A."/>
        </authorList>
    </citation>
    <scope>NUCLEOTIDE SEQUENCE [LARGE SCALE GENOMIC DNA]</scope>
    <source>
        <strain evidence="1 3">AV1934</strain>
    </source>
</reference>
<comment type="caution">
    <text evidence="1">The sequence shown here is derived from an EMBL/GenBank/DDBJ whole genome shotgun (WGS) entry which is preliminary data.</text>
</comment>
<protein>
    <submittedName>
        <fullName evidence="1">Uncharacterized protein</fullName>
    </submittedName>
</protein>
<proteinExistence type="predicted"/>
<evidence type="ECO:0000313" key="1">
    <source>
        <dbReference type="EMBL" id="KGA95587.1"/>
    </source>
</evidence>